<name>A0ABP4ALZ5_9PSEU</name>
<comment type="caution">
    <text evidence="3">The sequence shown here is derived from an EMBL/GenBank/DDBJ whole genome shotgun (WGS) entry which is preliminary data.</text>
</comment>
<keyword evidence="2" id="KW-0472">Membrane</keyword>
<gene>
    <name evidence="3" type="ORF">GCM10009559_32380</name>
</gene>
<feature type="transmembrane region" description="Helical" evidence="2">
    <location>
        <begin position="141"/>
        <end position="159"/>
    </location>
</feature>
<evidence type="ECO:0000256" key="1">
    <source>
        <dbReference type="SAM" id="MobiDB-lite"/>
    </source>
</evidence>
<protein>
    <recommendedName>
        <fullName evidence="5">HAMP domain-containing protein</fullName>
    </recommendedName>
</protein>
<feature type="transmembrane region" description="Helical" evidence="2">
    <location>
        <begin position="63"/>
        <end position="85"/>
    </location>
</feature>
<evidence type="ECO:0008006" key="5">
    <source>
        <dbReference type="Google" id="ProtNLM"/>
    </source>
</evidence>
<feature type="transmembrane region" description="Helical" evidence="2">
    <location>
        <begin position="37"/>
        <end position="57"/>
    </location>
</feature>
<keyword evidence="2" id="KW-0812">Transmembrane</keyword>
<evidence type="ECO:0000313" key="3">
    <source>
        <dbReference type="EMBL" id="GAA0938583.1"/>
    </source>
</evidence>
<sequence>MQSSPPTVPLPAQTMPDMRFPPFPEPRSSSGVSGGPIIALAALVAGAVALTVIAVLGGGWPDWWLPAGLALVTVVASVALWGGFVRPARRFAAAMARMAAEDRVDLVPRARIAEFDSIAVALYRFRRIRPGRRSARPRRRFPLATAPCLVAGLVLAWALPAAVATVGGVEARTDVVVRDAGANAAAEAADLHGALRGGLEAVERAAALPTGAAVADPATTAAQVLEEQPLFRSAAVVDASGRPVATAGAPAGAEFEVPPGGPRVVQANTAGSEPIVRASAPMWDGTSAVVAEFDPRALNAVIRGPGGHTRVVDEQRATVLDDSGYTAFAPLDDPALGALAAAAAGGPPVVDTPDEGRVAAAQRVAPPGTATDLGWVLVEDQGVVAAAFAGDGNRRASLVAIVAAAFVACGALLWTAVTVIAPARRLVRHAELLATGEPVAPLAPQRLDEIGTSVEATNRLAAVRTVSPKVVAAEVRGVRRPHVQTPRAVAGT</sequence>
<keyword evidence="4" id="KW-1185">Reference proteome</keyword>
<proteinExistence type="predicted"/>
<evidence type="ECO:0000313" key="4">
    <source>
        <dbReference type="Proteomes" id="UP001499967"/>
    </source>
</evidence>
<feature type="transmembrane region" description="Helical" evidence="2">
    <location>
        <begin position="398"/>
        <end position="421"/>
    </location>
</feature>
<feature type="region of interest" description="Disordered" evidence="1">
    <location>
        <begin position="1"/>
        <end position="28"/>
    </location>
</feature>
<dbReference type="Gene3D" id="6.10.340.10">
    <property type="match status" value="1"/>
</dbReference>
<organism evidence="3 4">
    <name type="scientific">Pseudonocardia zijingensis</name>
    <dbReference type="NCBI Taxonomy" id="153376"/>
    <lineage>
        <taxon>Bacteria</taxon>
        <taxon>Bacillati</taxon>
        <taxon>Actinomycetota</taxon>
        <taxon>Actinomycetes</taxon>
        <taxon>Pseudonocardiales</taxon>
        <taxon>Pseudonocardiaceae</taxon>
        <taxon>Pseudonocardia</taxon>
    </lineage>
</organism>
<keyword evidence="2" id="KW-1133">Transmembrane helix</keyword>
<reference evidence="4" key="1">
    <citation type="journal article" date="2019" name="Int. J. Syst. Evol. Microbiol.">
        <title>The Global Catalogue of Microorganisms (GCM) 10K type strain sequencing project: providing services to taxonomists for standard genome sequencing and annotation.</title>
        <authorList>
            <consortium name="The Broad Institute Genomics Platform"/>
            <consortium name="The Broad Institute Genome Sequencing Center for Infectious Disease"/>
            <person name="Wu L."/>
            <person name="Ma J."/>
        </authorList>
    </citation>
    <scope>NUCLEOTIDE SEQUENCE [LARGE SCALE GENOMIC DNA]</scope>
    <source>
        <strain evidence="4">JCM 11117</strain>
    </source>
</reference>
<dbReference type="Proteomes" id="UP001499967">
    <property type="component" value="Unassembled WGS sequence"/>
</dbReference>
<evidence type="ECO:0000256" key="2">
    <source>
        <dbReference type="SAM" id="Phobius"/>
    </source>
</evidence>
<accession>A0ABP4ALZ5</accession>
<dbReference type="EMBL" id="BAAAHP010000092">
    <property type="protein sequence ID" value="GAA0938583.1"/>
    <property type="molecule type" value="Genomic_DNA"/>
</dbReference>